<feature type="region of interest" description="Disordered" evidence="1">
    <location>
        <begin position="163"/>
        <end position="220"/>
    </location>
</feature>
<proteinExistence type="predicted"/>
<evidence type="ECO:0000313" key="2">
    <source>
        <dbReference type="EMBL" id="ORX68572.1"/>
    </source>
</evidence>
<evidence type="ECO:0000256" key="1">
    <source>
        <dbReference type="SAM" id="MobiDB-lite"/>
    </source>
</evidence>
<dbReference type="RefSeq" id="XP_040742354.1">
    <property type="nucleotide sequence ID" value="XM_040883885.1"/>
</dbReference>
<reference evidence="2 3" key="1">
    <citation type="submission" date="2016-07" db="EMBL/GenBank/DDBJ databases">
        <title>Pervasive Adenine N6-methylation of Active Genes in Fungi.</title>
        <authorList>
            <consortium name="DOE Joint Genome Institute"/>
            <person name="Mondo S.J."/>
            <person name="Dannebaum R.O."/>
            <person name="Kuo R.C."/>
            <person name="Labutti K."/>
            <person name="Haridas S."/>
            <person name="Kuo A."/>
            <person name="Salamov A."/>
            <person name="Ahrendt S.R."/>
            <person name="Lipzen A."/>
            <person name="Sullivan W."/>
            <person name="Andreopoulos W.B."/>
            <person name="Clum A."/>
            <person name="Lindquist E."/>
            <person name="Daum C."/>
            <person name="Ramamoorthy G.K."/>
            <person name="Gryganskyi A."/>
            <person name="Culley D."/>
            <person name="Magnuson J.K."/>
            <person name="James T.Y."/>
            <person name="O'Malley M.A."/>
            <person name="Stajich J.E."/>
            <person name="Spatafora J.W."/>
            <person name="Visel A."/>
            <person name="Grigoriev I.V."/>
        </authorList>
    </citation>
    <scope>NUCLEOTIDE SEQUENCE [LARGE SCALE GENOMIC DNA]</scope>
    <source>
        <strain evidence="2 3">ATCC 12442</strain>
    </source>
</reference>
<gene>
    <name evidence="2" type="ORF">DL89DRAFT_180089</name>
</gene>
<accession>A0A1Y1W5B0</accession>
<dbReference type="GeneID" id="63800533"/>
<name>A0A1Y1W5B0_9FUNG</name>
<organism evidence="2 3">
    <name type="scientific">Linderina pennispora</name>
    <dbReference type="NCBI Taxonomy" id="61395"/>
    <lineage>
        <taxon>Eukaryota</taxon>
        <taxon>Fungi</taxon>
        <taxon>Fungi incertae sedis</taxon>
        <taxon>Zoopagomycota</taxon>
        <taxon>Kickxellomycotina</taxon>
        <taxon>Kickxellomycetes</taxon>
        <taxon>Kickxellales</taxon>
        <taxon>Kickxellaceae</taxon>
        <taxon>Linderina</taxon>
    </lineage>
</organism>
<feature type="region of interest" description="Disordered" evidence="1">
    <location>
        <begin position="47"/>
        <end position="78"/>
    </location>
</feature>
<comment type="caution">
    <text evidence="2">The sequence shown here is derived from an EMBL/GenBank/DDBJ whole genome shotgun (WGS) entry which is preliminary data.</text>
</comment>
<feature type="compositionally biased region" description="Polar residues" evidence="1">
    <location>
        <begin position="47"/>
        <end position="58"/>
    </location>
</feature>
<dbReference type="Proteomes" id="UP000193922">
    <property type="component" value="Unassembled WGS sequence"/>
</dbReference>
<evidence type="ECO:0000313" key="3">
    <source>
        <dbReference type="Proteomes" id="UP000193922"/>
    </source>
</evidence>
<dbReference type="AlphaFoldDB" id="A0A1Y1W5B0"/>
<dbReference type="EMBL" id="MCFD01000009">
    <property type="protein sequence ID" value="ORX68572.1"/>
    <property type="molecule type" value="Genomic_DNA"/>
</dbReference>
<sequence>MPARSQQAKTKTLLLIYTSQDLHSFEQRRRAAPGHYCSRPCLLKPSMSSETASNQGQVQDRKAGNPTPDARPCAEDSCAPSKTDLVNQAHELIAAQFARQPENMVLQMLRPQAFVCGSILHHLTSRLEKCNAPALGHPRSAHNGHIPFCPTLKVPAILPLPTAPTELDSGHQKAPDVIQTKPSGPRSGGENDGQQALTKDDKKAHKPCSAPLCTSRSQRPSQIHARQMTWLLFFGGLSRK</sequence>
<keyword evidence="3" id="KW-1185">Reference proteome</keyword>
<protein>
    <submittedName>
        <fullName evidence="2">Uncharacterized protein</fullName>
    </submittedName>
</protein>